<reference evidence="1" key="2">
    <citation type="journal article" date="2021" name="PeerJ">
        <title>Extensive microbial diversity within the chicken gut microbiome revealed by metagenomics and culture.</title>
        <authorList>
            <person name="Gilroy R."/>
            <person name="Ravi A."/>
            <person name="Getino M."/>
            <person name="Pursley I."/>
            <person name="Horton D.L."/>
            <person name="Alikhan N.F."/>
            <person name="Baker D."/>
            <person name="Gharbi K."/>
            <person name="Hall N."/>
            <person name="Watson M."/>
            <person name="Adriaenssens E.M."/>
            <person name="Foster-Nyarko E."/>
            <person name="Jarju S."/>
            <person name="Secka A."/>
            <person name="Antonio M."/>
            <person name="Oren A."/>
            <person name="Chaudhuri R.R."/>
            <person name="La Ragione R."/>
            <person name="Hildebrand F."/>
            <person name="Pallen M.J."/>
        </authorList>
    </citation>
    <scope>NUCLEOTIDE SEQUENCE</scope>
    <source>
        <strain evidence="1">CHK186-9395</strain>
    </source>
</reference>
<gene>
    <name evidence="1" type="ORF">IAA62_02675</name>
</gene>
<dbReference type="Proteomes" id="UP000886861">
    <property type="component" value="Unassembled WGS sequence"/>
</dbReference>
<reference evidence="1" key="1">
    <citation type="submission" date="2020-10" db="EMBL/GenBank/DDBJ databases">
        <authorList>
            <person name="Gilroy R."/>
        </authorList>
    </citation>
    <scope>NUCLEOTIDE SEQUENCE</scope>
    <source>
        <strain evidence="1">CHK186-9395</strain>
    </source>
</reference>
<protein>
    <submittedName>
        <fullName evidence="1">Transglutaminase domain-containing protein</fullName>
    </submittedName>
</protein>
<comment type="caution">
    <text evidence="1">The sequence shown here is derived from an EMBL/GenBank/DDBJ whole genome shotgun (WGS) entry which is preliminary data.</text>
</comment>
<proteinExistence type="predicted"/>
<name>A0A9D1NF68_9FIRM</name>
<dbReference type="AlphaFoldDB" id="A0A9D1NF68"/>
<evidence type="ECO:0000313" key="2">
    <source>
        <dbReference type="Proteomes" id="UP000886861"/>
    </source>
</evidence>
<evidence type="ECO:0000313" key="1">
    <source>
        <dbReference type="EMBL" id="HIV01441.1"/>
    </source>
</evidence>
<dbReference type="EMBL" id="DVOJ01000010">
    <property type="protein sequence ID" value="HIV01441.1"/>
    <property type="molecule type" value="Genomic_DNA"/>
</dbReference>
<accession>A0A9D1NF68</accession>
<sequence length="584" mass="66264">MSTNKYNKLKNVDFSIYRLTLKDIKSESFLKNDLERVFALNYKDATILTGQESDETLKTLLSRDINTIIFSNCFLSEEFYTKVAKLLENKQTKVLFSVNEDSENSDCIFNEEQTKTLASNVNIFLSKGIDAQIYSEVNAQTYPLDKVLDANRKLHAWANLINSARVDGRELSPLEKYLYAFVTVSNYFDYSMEREDENPSVSRALVNVLTGDRIVCVGFAELLSSVLNMVGVPCIRASVLVESAKTGHAVCLPYINDEIYNCNGIIYSDPTSKNLAYSMMPLKDFGATFGNISFVKNGLGSVGKKQLLESYLQSIKGFSEEDYSLIKKLIEENVKAPKTSLTLEEIGKENYDAFSDIVKKVLTYKELTQDEINFVMKYNFQNIKAFKQEVSRASKMAMFLNQKNYLEEIVNRVLFNSKRAVYRSKHRRDNSITKLSTTANFSEDALVNVFRSMGKTKETARKFSAALIGKAIEELALSEDLLNPTYKLNLNAETSNFFVQTLKSLKQAAENSESVVPITFEEATKAYYETRIGYKVGKITKKELEEVEKKLNDIIDRDNDVLSAKAFIKEEVQRKVMNKGSGKE</sequence>
<organism evidence="1 2">
    <name type="scientific">Candidatus Caccopulliclostridium gallistercoris</name>
    <dbReference type="NCBI Taxonomy" id="2840719"/>
    <lineage>
        <taxon>Bacteria</taxon>
        <taxon>Bacillati</taxon>
        <taxon>Bacillota</taxon>
        <taxon>Clostridia</taxon>
        <taxon>Candidatus Caccopulliclostridium</taxon>
    </lineage>
</organism>